<dbReference type="EMBL" id="LHUG01000006">
    <property type="protein sequence ID" value="PAB00611.1"/>
    <property type="molecule type" value="Genomic_DNA"/>
</dbReference>
<name>A0A1L8RAR9_9ENTE</name>
<accession>A0A1L8RAR9</accession>
<keyword evidence="1" id="KW-0175">Coiled coil</keyword>
<evidence type="ECO:0000313" key="2">
    <source>
        <dbReference type="EMBL" id="OJG16812.1"/>
    </source>
</evidence>
<dbReference type="Proteomes" id="UP000182835">
    <property type="component" value="Unassembled WGS sequence"/>
</dbReference>
<sequence length="93" mass="11468">MSKDFETQMNLLRTKYGSLTMAERRRILEKIRRKNLFSYRKLERLKHELLRLEAKRAQTELEEQPKELKELEEKIVARKEIFLKLLCEFKQKE</sequence>
<gene>
    <name evidence="3" type="ORF">AKL21_08960</name>
    <name evidence="2" type="ORF">RU96_GL000279</name>
</gene>
<evidence type="ECO:0000256" key="1">
    <source>
        <dbReference type="SAM" id="Coils"/>
    </source>
</evidence>
<keyword evidence="5" id="KW-1185">Reference proteome</keyword>
<evidence type="ECO:0000313" key="5">
    <source>
        <dbReference type="Proteomes" id="UP000216797"/>
    </source>
</evidence>
<protein>
    <submittedName>
        <fullName evidence="3">AAA family ATPase</fullName>
    </submittedName>
</protein>
<dbReference type="EMBL" id="JXKG01000001">
    <property type="protein sequence ID" value="OJG16812.1"/>
    <property type="molecule type" value="Genomic_DNA"/>
</dbReference>
<reference evidence="2 4" key="1">
    <citation type="submission" date="2014-12" db="EMBL/GenBank/DDBJ databases">
        <title>Draft genome sequences of 29 type strains of Enterococci.</title>
        <authorList>
            <person name="Zhong Z."/>
            <person name="Sun Z."/>
            <person name="Liu W."/>
            <person name="Zhang W."/>
            <person name="Zhang H."/>
        </authorList>
    </citation>
    <scope>NUCLEOTIDE SEQUENCE [LARGE SCALE GENOMIC DNA]</scope>
    <source>
        <strain evidence="2 4">DSM 21207</strain>
    </source>
</reference>
<dbReference type="STRING" id="317010.RU96_GL000279"/>
<dbReference type="RefSeq" id="WP_071863759.1">
    <property type="nucleotide sequence ID" value="NZ_JBHLVQ010000015.1"/>
</dbReference>
<evidence type="ECO:0000313" key="3">
    <source>
        <dbReference type="EMBL" id="PAB00611.1"/>
    </source>
</evidence>
<dbReference type="AlphaFoldDB" id="A0A1L8RAR9"/>
<reference evidence="3 5" key="2">
    <citation type="submission" date="2015-08" db="EMBL/GenBank/DDBJ databases">
        <title>Enterococcus genome sequence.</title>
        <authorList>
            <person name="Acedo J.Z."/>
            <person name="Vederas J.C."/>
        </authorList>
    </citation>
    <scope>NUCLEOTIDE SEQUENCE [LARGE SCALE GENOMIC DNA]</scope>
    <source>
        <strain evidence="3 5">49</strain>
    </source>
</reference>
<dbReference type="Proteomes" id="UP000216797">
    <property type="component" value="Unassembled WGS sequence"/>
</dbReference>
<proteinExistence type="predicted"/>
<organism evidence="2 4">
    <name type="scientific">Enterococcus canintestini</name>
    <dbReference type="NCBI Taxonomy" id="317010"/>
    <lineage>
        <taxon>Bacteria</taxon>
        <taxon>Bacillati</taxon>
        <taxon>Bacillota</taxon>
        <taxon>Bacilli</taxon>
        <taxon>Lactobacillales</taxon>
        <taxon>Enterococcaceae</taxon>
        <taxon>Enterococcus</taxon>
    </lineage>
</organism>
<evidence type="ECO:0000313" key="4">
    <source>
        <dbReference type="Proteomes" id="UP000182835"/>
    </source>
</evidence>
<comment type="caution">
    <text evidence="2">The sequence shown here is derived from an EMBL/GenBank/DDBJ whole genome shotgun (WGS) entry which is preliminary data.</text>
</comment>
<feature type="coiled-coil region" evidence="1">
    <location>
        <begin position="42"/>
        <end position="74"/>
    </location>
</feature>